<evidence type="ECO:0000313" key="1">
    <source>
        <dbReference type="EMBL" id="SDE82881.1"/>
    </source>
</evidence>
<protein>
    <submittedName>
        <fullName evidence="1">Uncharacterized protein</fullName>
    </submittedName>
</protein>
<dbReference type="EMBL" id="FNBD01000004">
    <property type="protein sequence ID" value="SDE82881.1"/>
    <property type="molecule type" value="Genomic_DNA"/>
</dbReference>
<reference evidence="2" key="1">
    <citation type="submission" date="2016-10" db="EMBL/GenBank/DDBJ databases">
        <authorList>
            <person name="Varghese N."/>
            <person name="Submissions S."/>
        </authorList>
    </citation>
    <scope>NUCLEOTIDE SEQUENCE [LARGE SCALE GENOMIC DNA]</scope>
    <source>
        <strain evidence="2">DSM 24729</strain>
    </source>
</reference>
<proteinExistence type="predicted"/>
<gene>
    <name evidence="1" type="ORF">SAMN04487992_104114</name>
</gene>
<evidence type="ECO:0000313" key="2">
    <source>
        <dbReference type="Proteomes" id="UP000182114"/>
    </source>
</evidence>
<dbReference type="AlphaFoldDB" id="A0A1G7G433"/>
<name>A0A1G7G433_9FLAO</name>
<dbReference type="Proteomes" id="UP000182114">
    <property type="component" value="Unassembled WGS sequence"/>
</dbReference>
<accession>A0A1G7G433</accession>
<keyword evidence="2" id="KW-1185">Reference proteome</keyword>
<organism evidence="1 2">
    <name type="scientific">Cellulophaga baltica</name>
    <dbReference type="NCBI Taxonomy" id="76594"/>
    <lineage>
        <taxon>Bacteria</taxon>
        <taxon>Pseudomonadati</taxon>
        <taxon>Bacteroidota</taxon>
        <taxon>Flavobacteriia</taxon>
        <taxon>Flavobacteriales</taxon>
        <taxon>Flavobacteriaceae</taxon>
        <taxon>Cellulophaga</taxon>
    </lineage>
</organism>
<sequence length="52" mass="5960">MILRLLLVEFVMKDAWIALEDMKIPSESLGVFRSLSYNSILGLEVQMSFLVL</sequence>